<dbReference type="AlphaFoldDB" id="A0A384JBB5"/>
<reference evidence="2 3" key="1">
    <citation type="journal article" date="2011" name="PLoS Genet.">
        <title>Genomic analysis of the necrotrophic fungal pathogens Sclerotinia sclerotiorum and Botrytis cinerea.</title>
        <authorList>
            <person name="Amselem J."/>
            <person name="Cuomo C.A."/>
            <person name="van Kan J.A."/>
            <person name="Viaud M."/>
            <person name="Benito E.P."/>
            <person name="Couloux A."/>
            <person name="Coutinho P.M."/>
            <person name="de Vries R.P."/>
            <person name="Dyer P.S."/>
            <person name="Fillinger S."/>
            <person name="Fournier E."/>
            <person name="Gout L."/>
            <person name="Hahn M."/>
            <person name="Kohn L."/>
            <person name="Lapalu N."/>
            <person name="Plummer K.M."/>
            <person name="Pradier J.M."/>
            <person name="Quevillon E."/>
            <person name="Sharon A."/>
            <person name="Simon A."/>
            <person name="ten Have A."/>
            <person name="Tudzynski B."/>
            <person name="Tudzynski P."/>
            <person name="Wincker P."/>
            <person name="Andrew M."/>
            <person name="Anthouard V."/>
            <person name="Beever R.E."/>
            <person name="Beffa R."/>
            <person name="Benoit I."/>
            <person name="Bouzid O."/>
            <person name="Brault B."/>
            <person name="Chen Z."/>
            <person name="Choquer M."/>
            <person name="Collemare J."/>
            <person name="Cotton P."/>
            <person name="Danchin E.G."/>
            <person name="Da Silva C."/>
            <person name="Gautier A."/>
            <person name="Giraud C."/>
            <person name="Giraud T."/>
            <person name="Gonzalez C."/>
            <person name="Grossetete S."/>
            <person name="Guldener U."/>
            <person name="Henrissat B."/>
            <person name="Howlett B.J."/>
            <person name="Kodira C."/>
            <person name="Kretschmer M."/>
            <person name="Lappartient A."/>
            <person name="Leroch M."/>
            <person name="Levis C."/>
            <person name="Mauceli E."/>
            <person name="Neuveglise C."/>
            <person name="Oeser B."/>
            <person name="Pearson M."/>
            <person name="Poulain J."/>
            <person name="Poussereau N."/>
            <person name="Quesneville H."/>
            <person name="Rascle C."/>
            <person name="Schumacher J."/>
            <person name="Segurens B."/>
            <person name="Sexton A."/>
            <person name="Silva E."/>
            <person name="Sirven C."/>
            <person name="Soanes D.M."/>
            <person name="Talbot N.J."/>
            <person name="Templeton M."/>
            <person name="Yandava C."/>
            <person name="Yarden O."/>
            <person name="Zeng Q."/>
            <person name="Rollins J.A."/>
            <person name="Lebrun M.H."/>
            <person name="Dickman M."/>
        </authorList>
    </citation>
    <scope>NUCLEOTIDE SEQUENCE [LARGE SCALE GENOMIC DNA]</scope>
    <source>
        <strain evidence="2 3">B05.10</strain>
    </source>
</reference>
<dbReference type="RefSeq" id="XP_024547442.1">
    <property type="nucleotide sequence ID" value="XM_024691671.1"/>
</dbReference>
<name>A0A384JBB5_BOTFB</name>
<proteinExistence type="predicted"/>
<dbReference type="OrthoDB" id="3505807at2759"/>
<keyword evidence="3" id="KW-1185">Reference proteome</keyword>
<accession>A0A384JBB5</accession>
<sequence>MTSTIVGIGHLLLGAQELVLAIPHLIRPILLTFALFFAVCVFMCAVAYAFIAMKSSLHTIVKDSDDVCSKWMRKIVASDGFIEIGVLGYVVVVAFGVGRGLDLVLGVCW</sequence>
<dbReference type="GeneID" id="36393990"/>
<reference evidence="2 3" key="2">
    <citation type="journal article" date="2012" name="Eukaryot. Cell">
        <title>Genome update of Botrytis cinerea strains B05.10 and T4.</title>
        <authorList>
            <person name="Staats M."/>
            <person name="van Kan J.A."/>
        </authorList>
    </citation>
    <scope>NUCLEOTIDE SEQUENCE [LARGE SCALE GENOMIC DNA]</scope>
    <source>
        <strain evidence="2 3">B05.10</strain>
    </source>
</reference>
<feature type="transmembrane region" description="Helical" evidence="1">
    <location>
        <begin position="31"/>
        <end position="52"/>
    </location>
</feature>
<dbReference type="Proteomes" id="UP000001798">
    <property type="component" value="Chromosome 3"/>
</dbReference>
<dbReference type="EMBL" id="CP009807">
    <property type="protein sequence ID" value="ATZ47717.1"/>
    <property type="molecule type" value="Genomic_DNA"/>
</dbReference>
<keyword evidence="1" id="KW-1133">Transmembrane helix</keyword>
<dbReference type="VEuPathDB" id="FungiDB:Bcin03g00270"/>
<gene>
    <name evidence="2" type="ORF">BCIN_03g00270</name>
</gene>
<keyword evidence="1" id="KW-0812">Transmembrane</keyword>
<dbReference type="KEGG" id="bfu:BCIN_03g00270"/>
<keyword evidence="1" id="KW-0472">Membrane</keyword>
<evidence type="ECO:0000313" key="3">
    <source>
        <dbReference type="Proteomes" id="UP000001798"/>
    </source>
</evidence>
<organism evidence="2 3">
    <name type="scientific">Botryotinia fuckeliana (strain B05.10)</name>
    <name type="common">Noble rot fungus</name>
    <name type="synonym">Botrytis cinerea</name>
    <dbReference type="NCBI Taxonomy" id="332648"/>
    <lineage>
        <taxon>Eukaryota</taxon>
        <taxon>Fungi</taxon>
        <taxon>Dikarya</taxon>
        <taxon>Ascomycota</taxon>
        <taxon>Pezizomycotina</taxon>
        <taxon>Leotiomycetes</taxon>
        <taxon>Helotiales</taxon>
        <taxon>Sclerotiniaceae</taxon>
        <taxon>Botrytis</taxon>
    </lineage>
</organism>
<protein>
    <submittedName>
        <fullName evidence="2">Uncharacterized protein</fullName>
    </submittedName>
</protein>
<evidence type="ECO:0000256" key="1">
    <source>
        <dbReference type="SAM" id="Phobius"/>
    </source>
</evidence>
<evidence type="ECO:0000313" key="2">
    <source>
        <dbReference type="EMBL" id="ATZ47717.1"/>
    </source>
</evidence>
<feature type="transmembrane region" description="Helical" evidence="1">
    <location>
        <begin position="80"/>
        <end position="101"/>
    </location>
</feature>
<reference evidence="2 3" key="3">
    <citation type="journal article" date="2017" name="Mol. Plant Pathol.">
        <title>A gapless genome sequence of the fungus Botrytis cinerea.</title>
        <authorList>
            <person name="Van Kan J.A."/>
            <person name="Stassen J.H."/>
            <person name="Mosbach A."/>
            <person name="Van Der Lee T.A."/>
            <person name="Faino L."/>
            <person name="Farmer A.D."/>
            <person name="Papasotiriou D.G."/>
            <person name="Zhou S."/>
            <person name="Seidl M.F."/>
            <person name="Cottam E."/>
            <person name="Edel D."/>
            <person name="Hahn M."/>
            <person name="Schwartz D.C."/>
            <person name="Dietrich R.A."/>
            <person name="Widdison S."/>
            <person name="Scalliet G."/>
        </authorList>
    </citation>
    <scope>NUCLEOTIDE SEQUENCE [LARGE SCALE GENOMIC DNA]</scope>
    <source>
        <strain evidence="2 3">B05.10</strain>
    </source>
</reference>